<comment type="caution">
    <text evidence="1">The sequence shown here is derived from an EMBL/GenBank/DDBJ whole genome shotgun (WGS) entry which is preliminary data.</text>
</comment>
<evidence type="ECO:0000313" key="2">
    <source>
        <dbReference type="Proteomes" id="UP001243330"/>
    </source>
</evidence>
<sequence>MFGPPRCLLLAASRYCMSCFERRVLGEFDVPVDSGGGQQRDMDRCPAFGFLDVGLVYPHCRSLIVSLIKGEGLICSLAEFRCDIFASSLCVSSMRSFIEVGSVEVLLLFGPVGWFYPISSCVRKACYLAPLGHLVTFRGHTVSIL</sequence>
<organism evidence="1 2">
    <name type="scientific">Colletotrichum chrysophilum</name>
    <dbReference type="NCBI Taxonomy" id="1836956"/>
    <lineage>
        <taxon>Eukaryota</taxon>
        <taxon>Fungi</taxon>
        <taxon>Dikarya</taxon>
        <taxon>Ascomycota</taxon>
        <taxon>Pezizomycotina</taxon>
        <taxon>Sordariomycetes</taxon>
        <taxon>Hypocreomycetidae</taxon>
        <taxon>Glomerellales</taxon>
        <taxon>Glomerellaceae</taxon>
        <taxon>Colletotrichum</taxon>
        <taxon>Colletotrichum gloeosporioides species complex</taxon>
    </lineage>
</organism>
<evidence type="ECO:0000313" key="1">
    <source>
        <dbReference type="EMBL" id="KAK1844275.1"/>
    </source>
</evidence>
<gene>
    <name evidence="1" type="ORF">CCHR01_13081</name>
</gene>
<accession>A0AAD9ED88</accession>
<dbReference type="EMBL" id="JAQOWY010000318">
    <property type="protein sequence ID" value="KAK1844275.1"/>
    <property type="molecule type" value="Genomic_DNA"/>
</dbReference>
<proteinExistence type="predicted"/>
<keyword evidence="2" id="KW-1185">Reference proteome</keyword>
<name>A0AAD9ED88_9PEZI</name>
<reference evidence="1" key="1">
    <citation type="submission" date="2023-01" db="EMBL/GenBank/DDBJ databases">
        <title>Colletotrichum chrysophilum M932 genome sequence.</title>
        <authorList>
            <person name="Baroncelli R."/>
        </authorList>
    </citation>
    <scope>NUCLEOTIDE SEQUENCE</scope>
    <source>
        <strain evidence="1">M932</strain>
    </source>
</reference>
<dbReference type="Proteomes" id="UP001243330">
    <property type="component" value="Unassembled WGS sequence"/>
</dbReference>
<dbReference type="AlphaFoldDB" id="A0AAD9ED88"/>
<protein>
    <submittedName>
        <fullName evidence="1">Uncharacterized protein</fullName>
    </submittedName>
</protein>